<keyword evidence="5" id="KW-0378">Hydrolase</keyword>
<feature type="compositionally biased region" description="Low complexity" evidence="8">
    <location>
        <begin position="262"/>
        <end position="275"/>
    </location>
</feature>
<keyword evidence="4" id="KW-0479">Metal-binding</keyword>
<dbReference type="GO" id="GO:0004222">
    <property type="term" value="F:metalloendopeptidase activity"/>
    <property type="evidence" value="ECO:0007669"/>
    <property type="project" value="InterPro"/>
</dbReference>
<feature type="compositionally biased region" description="Polar residues" evidence="8">
    <location>
        <begin position="286"/>
        <end position="308"/>
    </location>
</feature>
<keyword evidence="6" id="KW-0862">Zinc</keyword>
<evidence type="ECO:0000256" key="7">
    <source>
        <dbReference type="ARBA" id="ARBA00023049"/>
    </source>
</evidence>
<gene>
    <name evidence="11" type="ORF">BDV96DRAFT_640159</name>
</gene>
<evidence type="ECO:0000256" key="6">
    <source>
        <dbReference type="ARBA" id="ARBA00022833"/>
    </source>
</evidence>
<feature type="signal peptide" evidence="9">
    <location>
        <begin position="1"/>
        <end position="17"/>
    </location>
</feature>
<evidence type="ECO:0000256" key="5">
    <source>
        <dbReference type="ARBA" id="ARBA00022801"/>
    </source>
</evidence>
<dbReference type="AlphaFoldDB" id="A0A6A5ZSX1"/>
<evidence type="ECO:0000256" key="8">
    <source>
        <dbReference type="SAM" id="MobiDB-lite"/>
    </source>
</evidence>
<evidence type="ECO:0000256" key="1">
    <source>
        <dbReference type="ARBA" id="ARBA00001947"/>
    </source>
</evidence>
<keyword evidence="9" id="KW-0732">Signal</keyword>
<evidence type="ECO:0000313" key="11">
    <source>
        <dbReference type="EMBL" id="KAF2122094.1"/>
    </source>
</evidence>
<evidence type="ECO:0000313" key="12">
    <source>
        <dbReference type="Proteomes" id="UP000799770"/>
    </source>
</evidence>
<dbReference type="EMBL" id="ML977311">
    <property type="protein sequence ID" value="KAF2122094.1"/>
    <property type="molecule type" value="Genomic_DNA"/>
</dbReference>
<keyword evidence="7" id="KW-0482">Metalloprotease</keyword>
<dbReference type="SUPFAM" id="SSF55486">
    <property type="entry name" value="Metalloproteases ('zincins'), catalytic domain"/>
    <property type="match status" value="1"/>
</dbReference>
<feature type="chain" id="PRO_5025688831" description="Lysine-specific metallo-endopeptidase domain-containing protein" evidence="9">
    <location>
        <begin position="18"/>
        <end position="308"/>
    </location>
</feature>
<evidence type="ECO:0000256" key="9">
    <source>
        <dbReference type="SAM" id="SignalP"/>
    </source>
</evidence>
<dbReference type="GO" id="GO:0006508">
    <property type="term" value="P:proteolysis"/>
    <property type="evidence" value="ECO:0007669"/>
    <property type="project" value="UniProtKB-KW"/>
</dbReference>
<dbReference type="InterPro" id="IPR029463">
    <property type="entry name" value="Lys_MEP"/>
</dbReference>
<evidence type="ECO:0000256" key="3">
    <source>
        <dbReference type="ARBA" id="ARBA00022670"/>
    </source>
</evidence>
<evidence type="ECO:0000259" key="10">
    <source>
        <dbReference type="Pfam" id="PF14521"/>
    </source>
</evidence>
<evidence type="ECO:0000256" key="4">
    <source>
        <dbReference type="ARBA" id="ARBA00022723"/>
    </source>
</evidence>
<dbReference type="PANTHER" id="PTHR37016:SF3">
    <property type="entry name" value="NEUTRAL PROTEASE 2-RELATED"/>
    <property type="match status" value="1"/>
</dbReference>
<dbReference type="PANTHER" id="PTHR37016">
    <property type="match status" value="1"/>
</dbReference>
<dbReference type="GO" id="GO:0046872">
    <property type="term" value="F:metal ion binding"/>
    <property type="evidence" value="ECO:0007669"/>
    <property type="project" value="UniProtKB-KW"/>
</dbReference>
<proteinExistence type="inferred from homology"/>
<comment type="similarity">
    <text evidence="2">Belongs to the peptidase M35 family.</text>
</comment>
<reference evidence="11" key="1">
    <citation type="journal article" date="2020" name="Stud. Mycol.">
        <title>101 Dothideomycetes genomes: a test case for predicting lifestyles and emergence of pathogens.</title>
        <authorList>
            <person name="Haridas S."/>
            <person name="Albert R."/>
            <person name="Binder M."/>
            <person name="Bloem J."/>
            <person name="Labutti K."/>
            <person name="Salamov A."/>
            <person name="Andreopoulos B."/>
            <person name="Baker S."/>
            <person name="Barry K."/>
            <person name="Bills G."/>
            <person name="Bluhm B."/>
            <person name="Cannon C."/>
            <person name="Castanera R."/>
            <person name="Culley D."/>
            <person name="Daum C."/>
            <person name="Ezra D."/>
            <person name="Gonzalez J."/>
            <person name="Henrissat B."/>
            <person name="Kuo A."/>
            <person name="Liang C."/>
            <person name="Lipzen A."/>
            <person name="Lutzoni F."/>
            <person name="Magnuson J."/>
            <person name="Mondo S."/>
            <person name="Nolan M."/>
            <person name="Ohm R."/>
            <person name="Pangilinan J."/>
            <person name="Park H.-J."/>
            <person name="Ramirez L."/>
            <person name="Alfaro M."/>
            <person name="Sun H."/>
            <person name="Tritt A."/>
            <person name="Yoshinaga Y."/>
            <person name="Zwiers L.-H."/>
            <person name="Turgeon B."/>
            <person name="Goodwin S."/>
            <person name="Spatafora J."/>
            <person name="Crous P."/>
            <person name="Grigoriev I."/>
        </authorList>
    </citation>
    <scope>NUCLEOTIDE SEQUENCE</scope>
    <source>
        <strain evidence="11">CBS 627.86</strain>
    </source>
</reference>
<dbReference type="Gene3D" id="3.40.390.10">
    <property type="entry name" value="Collagenase (Catalytic Domain)"/>
    <property type="match status" value="1"/>
</dbReference>
<comment type="cofactor">
    <cofactor evidence="1">
        <name>Zn(2+)</name>
        <dbReference type="ChEBI" id="CHEBI:29105"/>
    </cofactor>
</comment>
<accession>A0A6A5ZSX1</accession>
<sequence length="308" mass="33582">MFSKAATILIASSLTFANPIERPTRVNVAKRAASAYPYGDALTNEFQWENWDPKNDDDKADGQKIHEGFKQWADLAKAGLAAANGGSSNDHFKRWFGSPDADDTTAIQNTFKNMYDDAAGTANTAISKMVLDRKDFGNNCDTKGWYAYTTPDTGRFHICPKTLDLKQQDDTTCADFDQAVYIYYPSARTISFVMLHEMTHFDDVADDRLGAIEDPAVGPRACFNLDDDDKQVNANNYAFEAAEQYWADKCPTKTFQDPPPLVSSTSTSTAVSDPSESQVIDGPGGSASTPLPSETETILPSATSTATA</sequence>
<keyword evidence="3" id="KW-0645">Protease</keyword>
<feature type="region of interest" description="Disordered" evidence="8">
    <location>
        <begin position="256"/>
        <end position="308"/>
    </location>
</feature>
<dbReference type="Pfam" id="PF14521">
    <property type="entry name" value="Aspzincin_M35"/>
    <property type="match status" value="1"/>
</dbReference>
<evidence type="ECO:0000256" key="2">
    <source>
        <dbReference type="ARBA" id="ARBA00010279"/>
    </source>
</evidence>
<dbReference type="OrthoDB" id="2119228at2759"/>
<dbReference type="InterPro" id="IPR024079">
    <property type="entry name" value="MetalloPept_cat_dom_sf"/>
</dbReference>
<dbReference type="InterPro" id="IPR050414">
    <property type="entry name" value="Fungal_M35_metalloproteases"/>
</dbReference>
<organism evidence="11 12">
    <name type="scientific">Lophiotrema nucula</name>
    <dbReference type="NCBI Taxonomy" id="690887"/>
    <lineage>
        <taxon>Eukaryota</taxon>
        <taxon>Fungi</taxon>
        <taxon>Dikarya</taxon>
        <taxon>Ascomycota</taxon>
        <taxon>Pezizomycotina</taxon>
        <taxon>Dothideomycetes</taxon>
        <taxon>Pleosporomycetidae</taxon>
        <taxon>Pleosporales</taxon>
        <taxon>Lophiotremataceae</taxon>
        <taxon>Lophiotrema</taxon>
    </lineage>
</organism>
<dbReference type="Proteomes" id="UP000799770">
    <property type="component" value="Unassembled WGS sequence"/>
</dbReference>
<keyword evidence="12" id="KW-1185">Reference proteome</keyword>
<protein>
    <recommendedName>
        <fullName evidence="10">Lysine-specific metallo-endopeptidase domain-containing protein</fullName>
    </recommendedName>
</protein>
<feature type="domain" description="Lysine-specific metallo-endopeptidase" evidence="10">
    <location>
        <begin position="83"/>
        <end position="238"/>
    </location>
</feature>
<name>A0A6A5ZSX1_9PLEO</name>